<proteinExistence type="predicted"/>
<name>A0AAN7BRN8_9PEZI</name>
<evidence type="ECO:0000313" key="2">
    <source>
        <dbReference type="Proteomes" id="UP001301958"/>
    </source>
</evidence>
<dbReference type="Proteomes" id="UP001301958">
    <property type="component" value="Unassembled WGS sequence"/>
</dbReference>
<dbReference type="SUPFAM" id="SSF50965">
    <property type="entry name" value="Galactose oxidase, central domain"/>
    <property type="match status" value="1"/>
</dbReference>
<dbReference type="EMBL" id="MU865321">
    <property type="protein sequence ID" value="KAK4228236.1"/>
    <property type="molecule type" value="Genomic_DNA"/>
</dbReference>
<reference evidence="1" key="2">
    <citation type="submission" date="2023-05" db="EMBL/GenBank/DDBJ databases">
        <authorList>
            <consortium name="Lawrence Berkeley National Laboratory"/>
            <person name="Steindorff A."/>
            <person name="Hensen N."/>
            <person name="Bonometti L."/>
            <person name="Westerberg I."/>
            <person name="Brannstrom I.O."/>
            <person name="Guillou S."/>
            <person name="Cros-Aarteil S."/>
            <person name="Calhoun S."/>
            <person name="Haridas S."/>
            <person name="Kuo A."/>
            <person name="Mondo S."/>
            <person name="Pangilinan J."/>
            <person name="Riley R."/>
            <person name="Labutti K."/>
            <person name="Andreopoulos B."/>
            <person name="Lipzen A."/>
            <person name="Chen C."/>
            <person name="Yanf M."/>
            <person name="Daum C."/>
            <person name="Ng V."/>
            <person name="Clum A."/>
            <person name="Ohm R."/>
            <person name="Martin F."/>
            <person name="Silar P."/>
            <person name="Natvig D."/>
            <person name="Lalanne C."/>
            <person name="Gautier V."/>
            <person name="Ament-Velasquez S.L."/>
            <person name="Kruys A."/>
            <person name="Hutchinson M.I."/>
            <person name="Powell A.J."/>
            <person name="Barry K."/>
            <person name="Miller A.N."/>
            <person name="Grigoriev I.V."/>
            <person name="Debuchy R."/>
            <person name="Gladieux P."/>
            <person name="Thoren M.H."/>
            <person name="Johannesson H."/>
        </authorList>
    </citation>
    <scope>NUCLEOTIDE SEQUENCE</scope>
    <source>
        <strain evidence="1">CBS 990.96</strain>
    </source>
</reference>
<protein>
    <submittedName>
        <fullName evidence="1">Uncharacterized protein</fullName>
    </submittedName>
</protein>
<organism evidence="1 2">
    <name type="scientific">Podospora fimiseda</name>
    <dbReference type="NCBI Taxonomy" id="252190"/>
    <lineage>
        <taxon>Eukaryota</taxon>
        <taxon>Fungi</taxon>
        <taxon>Dikarya</taxon>
        <taxon>Ascomycota</taxon>
        <taxon>Pezizomycotina</taxon>
        <taxon>Sordariomycetes</taxon>
        <taxon>Sordariomycetidae</taxon>
        <taxon>Sordariales</taxon>
        <taxon>Podosporaceae</taxon>
        <taxon>Podospora</taxon>
    </lineage>
</organism>
<comment type="caution">
    <text evidence="1">The sequence shown here is derived from an EMBL/GenBank/DDBJ whole genome shotgun (WGS) entry which is preliminary data.</text>
</comment>
<sequence length="131" mass="14733">MGGMIFVPNFGRQGILVSMEGDQDGRIEEDDLIPFRRIQVYDMENQRWFEQKATGEIPQLRKEFCIAGAASNNNIYEILVYAGYDGELGSTAIPCGSAFVLTIPGFYWVRAKYMPANPRNGLVTWQAAVRC</sequence>
<accession>A0AAN7BRN8</accession>
<dbReference type="InterPro" id="IPR011043">
    <property type="entry name" value="Gal_Oxase/kelch_b-propeller"/>
</dbReference>
<reference evidence="1" key="1">
    <citation type="journal article" date="2023" name="Mol. Phylogenet. Evol.">
        <title>Genome-scale phylogeny and comparative genomics of the fungal order Sordariales.</title>
        <authorList>
            <person name="Hensen N."/>
            <person name="Bonometti L."/>
            <person name="Westerberg I."/>
            <person name="Brannstrom I.O."/>
            <person name="Guillou S."/>
            <person name="Cros-Aarteil S."/>
            <person name="Calhoun S."/>
            <person name="Haridas S."/>
            <person name="Kuo A."/>
            <person name="Mondo S."/>
            <person name="Pangilinan J."/>
            <person name="Riley R."/>
            <person name="LaButti K."/>
            <person name="Andreopoulos B."/>
            <person name="Lipzen A."/>
            <person name="Chen C."/>
            <person name="Yan M."/>
            <person name="Daum C."/>
            <person name="Ng V."/>
            <person name="Clum A."/>
            <person name="Steindorff A."/>
            <person name="Ohm R.A."/>
            <person name="Martin F."/>
            <person name="Silar P."/>
            <person name="Natvig D.O."/>
            <person name="Lalanne C."/>
            <person name="Gautier V."/>
            <person name="Ament-Velasquez S.L."/>
            <person name="Kruys A."/>
            <person name="Hutchinson M.I."/>
            <person name="Powell A.J."/>
            <person name="Barry K."/>
            <person name="Miller A.N."/>
            <person name="Grigoriev I.V."/>
            <person name="Debuchy R."/>
            <person name="Gladieux P."/>
            <person name="Hiltunen Thoren M."/>
            <person name="Johannesson H."/>
        </authorList>
    </citation>
    <scope>NUCLEOTIDE SEQUENCE</scope>
    <source>
        <strain evidence="1">CBS 990.96</strain>
    </source>
</reference>
<evidence type="ECO:0000313" key="1">
    <source>
        <dbReference type="EMBL" id="KAK4228236.1"/>
    </source>
</evidence>
<keyword evidence="2" id="KW-1185">Reference proteome</keyword>
<gene>
    <name evidence="1" type="ORF">QBC38DRAFT_161835</name>
</gene>
<dbReference type="AlphaFoldDB" id="A0AAN7BRN8"/>